<feature type="transmembrane region" description="Helical" evidence="5">
    <location>
        <begin position="297"/>
        <end position="318"/>
    </location>
</feature>
<dbReference type="PANTHER" id="PTHR11814">
    <property type="entry name" value="SULFATE TRANSPORTER"/>
    <property type="match status" value="1"/>
</dbReference>
<dbReference type="OrthoDB" id="9769739at2"/>
<comment type="caution">
    <text evidence="7">The sequence shown here is derived from an EMBL/GenBank/DDBJ whole genome shotgun (WGS) entry which is preliminary data.</text>
</comment>
<dbReference type="Gene3D" id="3.30.750.24">
    <property type="entry name" value="STAS domain"/>
    <property type="match status" value="1"/>
</dbReference>
<dbReference type="InterPro" id="IPR011547">
    <property type="entry name" value="SLC26A/SulP_dom"/>
</dbReference>
<evidence type="ECO:0000313" key="7">
    <source>
        <dbReference type="EMBL" id="PRD58100.1"/>
    </source>
</evidence>
<name>A0A2S9JXN7_9HYPH</name>
<feature type="transmembrane region" description="Helical" evidence="5">
    <location>
        <begin position="391"/>
        <end position="423"/>
    </location>
</feature>
<keyword evidence="4 5" id="KW-0472">Membrane</keyword>
<dbReference type="GO" id="GO:0055085">
    <property type="term" value="P:transmembrane transport"/>
    <property type="evidence" value="ECO:0007669"/>
    <property type="project" value="InterPro"/>
</dbReference>
<feature type="transmembrane region" description="Helical" evidence="5">
    <location>
        <begin position="109"/>
        <end position="134"/>
    </location>
</feature>
<evidence type="ECO:0000256" key="2">
    <source>
        <dbReference type="ARBA" id="ARBA00022692"/>
    </source>
</evidence>
<comment type="subcellular location">
    <subcellularLocation>
        <location evidence="1">Membrane</location>
        <topology evidence="1">Multi-pass membrane protein</topology>
    </subcellularLocation>
</comment>
<dbReference type="AlphaFoldDB" id="A0A2S9JXN7"/>
<dbReference type="EMBL" id="PVBT01000001">
    <property type="protein sequence ID" value="PRD58100.1"/>
    <property type="molecule type" value="Genomic_DNA"/>
</dbReference>
<dbReference type="PROSITE" id="PS50801">
    <property type="entry name" value="STAS"/>
    <property type="match status" value="1"/>
</dbReference>
<feature type="transmembrane region" description="Helical" evidence="5">
    <location>
        <begin position="57"/>
        <end position="77"/>
    </location>
</feature>
<feature type="domain" description="STAS" evidence="6">
    <location>
        <begin position="447"/>
        <end position="563"/>
    </location>
</feature>
<organism evidence="7 8">
    <name type="scientific">Phyllobacterium myrsinacearum</name>
    <dbReference type="NCBI Taxonomy" id="28101"/>
    <lineage>
        <taxon>Bacteria</taxon>
        <taxon>Pseudomonadati</taxon>
        <taxon>Pseudomonadota</taxon>
        <taxon>Alphaproteobacteria</taxon>
        <taxon>Hyphomicrobiales</taxon>
        <taxon>Phyllobacteriaceae</taxon>
        <taxon>Phyllobacterium</taxon>
    </lineage>
</organism>
<proteinExistence type="predicted"/>
<keyword evidence="3 5" id="KW-1133">Transmembrane helix</keyword>
<dbReference type="Pfam" id="PF00916">
    <property type="entry name" value="Sulfate_transp"/>
    <property type="match status" value="1"/>
</dbReference>
<dbReference type="Pfam" id="PF01740">
    <property type="entry name" value="STAS"/>
    <property type="match status" value="1"/>
</dbReference>
<feature type="transmembrane region" description="Helical" evidence="5">
    <location>
        <begin position="216"/>
        <end position="242"/>
    </location>
</feature>
<dbReference type="InterPro" id="IPR001902">
    <property type="entry name" value="SLC26A/SulP_fam"/>
</dbReference>
<sequence>MKQAGASNTATSGRNWLPFRSLAGWRPSDLNGDVIAGLTLAAIAIPEQMATARLGGFAPEIGFFAFIAGSLAFAIFGTSRHLSAGADSTITPIFAGSLALLAISGSPEFGLLAAALGLLVGLIVVASGIFRLGWIADLLSVPVTTGFLAGISIHIIISQLPGLLGIAAQSGDVFQRVSATIASAGQINPYSVAIGAGVFLIVFLSERINARIPGALLGLVISTLAVVLLGLQSRGVTVLGPLPNSLPHVSLPTIGFEQLRSLLPLALLVAVVVMVQTAATTRSFVAKNGEAPDVNRDFVGVGAGSILSGLFGAFPVNASPPRTAIVTETGGTSQVSGLIAAAIVLALVAFGGQLLASVPHAALAGILLFVAQRIIRWPTIIAVYREARGEFGLILITMAAIVALPIESGVTIGIGLSLLHGLWAVMRARPIEFEKVPGSSIWWPPGAAKDGEKIPGVLVVAFQAPLSFVNADDFKRGLCSTIDASGPALNLVVLEASSIIEIDYTASQALTDVINYCRNADVKFAIARLESVRAQKALSQFGLIALLGQDNIFHSVDDAIRKLAPNQGER</sequence>
<dbReference type="CDD" id="cd07042">
    <property type="entry name" value="STAS_SulP_like_sulfate_transporter"/>
    <property type="match status" value="1"/>
</dbReference>
<gene>
    <name evidence="7" type="ORF">C5750_02880</name>
</gene>
<dbReference type="SUPFAM" id="SSF52091">
    <property type="entry name" value="SpoIIaa-like"/>
    <property type="match status" value="1"/>
</dbReference>
<keyword evidence="8" id="KW-1185">Reference proteome</keyword>
<keyword evidence="2 5" id="KW-0812">Transmembrane</keyword>
<evidence type="ECO:0000313" key="8">
    <source>
        <dbReference type="Proteomes" id="UP000238563"/>
    </source>
</evidence>
<accession>A0A2S9JXN7</accession>
<feature type="transmembrane region" description="Helical" evidence="5">
    <location>
        <begin position="338"/>
        <end position="370"/>
    </location>
</feature>
<evidence type="ECO:0000256" key="5">
    <source>
        <dbReference type="SAM" id="Phobius"/>
    </source>
</evidence>
<feature type="transmembrane region" description="Helical" evidence="5">
    <location>
        <begin position="146"/>
        <end position="167"/>
    </location>
</feature>
<evidence type="ECO:0000256" key="1">
    <source>
        <dbReference type="ARBA" id="ARBA00004141"/>
    </source>
</evidence>
<evidence type="ECO:0000256" key="4">
    <source>
        <dbReference type="ARBA" id="ARBA00023136"/>
    </source>
</evidence>
<reference evidence="7 8" key="1">
    <citation type="submission" date="2018-02" db="EMBL/GenBank/DDBJ databases">
        <title>The draft genome of Phyllobacterium myrsinacearum DSM5892.</title>
        <authorList>
            <person name="Li L."/>
            <person name="Liu L."/>
            <person name="Zhang X."/>
            <person name="Wang T."/>
        </authorList>
    </citation>
    <scope>NUCLEOTIDE SEQUENCE [LARGE SCALE GENOMIC DNA]</scope>
    <source>
        <strain evidence="7 8">DSM 5892</strain>
    </source>
</reference>
<feature type="transmembrane region" description="Helical" evidence="5">
    <location>
        <begin position="187"/>
        <end position="204"/>
    </location>
</feature>
<dbReference type="InterPro" id="IPR036513">
    <property type="entry name" value="STAS_dom_sf"/>
</dbReference>
<feature type="transmembrane region" description="Helical" evidence="5">
    <location>
        <begin position="262"/>
        <end position="285"/>
    </location>
</feature>
<dbReference type="InterPro" id="IPR002645">
    <property type="entry name" value="STAS_dom"/>
</dbReference>
<dbReference type="Proteomes" id="UP000238563">
    <property type="component" value="Unassembled WGS sequence"/>
</dbReference>
<dbReference type="GO" id="GO:0016020">
    <property type="term" value="C:membrane"/>
    <property type="evidence" value="ECO:0007669"/>
    <property type="project" value="UniProtKB-SubCell"/>
</dbReference>
<protein>
    <submittedName>
        <fullName evidence="7">SulP family inorganic anion transporter</fullName>
    </submittedName>
</protein>
<evidence type="ECO:0000256" key="3">
    <source>
        <dbReference type="ARBA" id="ARBA00022989"/>
    </source>
</evidence>
<evidence type="ECO:0000259" key="6">
    <source>
        <dbReference type="PROSITE" id="PS50801"/>
    </source>
</evidence>
<dbReference type="RefSeq" id="WP_105732340.1">
    <property type="nucleotide sequence ID" value="NZ_PVBT01000001.1"/>
</dbReference>